<organism evidence="2 3">
    <name type="scientific">Eumeta variegata</name>
    <name type="common">Bagworm moth</name>
    <name type="synonym">Eumeta japonica</name>
    <dbReference type="NCBI Taxonomy" id="151549"/>
    <lineage>
        <taxon>Eukaryota</taxon>
        <taxon>Metazoa</taxon>
        <taxon>Ecdysozoa</taxon>
        <taxon>Arthropoda</taxon>
        <taxon>Hexapoda</taxon>
        <taxon>Insecta</taxon>
        <taxon>Pterygota</taxon>
        <taxon>Neoptera</taxon>
        <taxon>Endopterygota</taxon>
        <taxon>Lepidoptera</taxon>
        <taxon>Glossata</taxon>
        <taxon>Ditrysia</taxon>
        <taxon>Tineoidea</taxon>
        <taxon>Psychidae</taxon>
        <taxon>Oiketicinae</taxon>
        <taxon>Eumeta</taxon>
    </lineage>
</organism>
<dbReference type="Proteomes" id="UP000299102">
    <property type="component" value="Unassembled WGS sequence"/>
</dbReference>
<feature type="transmembrane region" description="Helical" evidence="1">
    <location>
        <begin position="30"/>
        <end position="49"/>
    </location>
</feature>
<evidence type="ECO:0000313" key="3">
    <source>
        <dbReference type="Proteomes" id="UP000299102"/>
    </source>
</evidence>
<dbReference type="AlphaFoldDB" id="A0A4C1ZJS8"/>
<comment type="caution">
    <text evidence="2">The sequence shown here is derived from an EMBL/GenBank/DDBJ whole genome shotgun (WGS) entry which is preliminary data.</text>
</comment>
<evidence type="ECO:0000256" key="1">
    <source>
        <dbReference type="SAM" id="Phobius"/>
    </source>
</evidence>
<keyword evidence="3" id="KW-1185">Reference proteome</keyword>
<gene>
    <name evidence="2" type="ORF">EVAR_66055_1</name>
</gene>
<keyword evidence="1" id="KW-0812">Transmembrane</keyword>
<proteinExistence type="predicted"/>
<sequence>MERTRKQHTHLMASHKSRGRRCARKKWDDLLILSTSYLLASPLVDMFLLRVRVGYRVDVQLVFGRSRCRATRLAGHKGGGLASHVSCCRPVKVV</sequence>
<name>A0A4C1ZJS8_EUMVA</name>
<reference evidence="2 3" key="1">
    <citation type="journal article" date="2019" name="Commun. Biol.">
        <title>The bagworm genome reveals a unique fibroin gene that provides high tensile strength.</title>
        <authorList>
            <person name="Kono N."/>
            <person name="Nakamura H."/>
            <person name="Ohtoshi R."/>
            <person name="Tomita M."/>
            <person name="Numata K."/>
            <person name="Arakawa K."/>
        </authorList>
    </citation>
    <scope>NUCLEOTIDE SEQUENCE [LARGE SCALE GENOMIC DNA]</scope>
</reference>
<accession>A0A4C1ZJS8</accession>
<keyword evidence="1" id="KW-1133">Transmembrane helix</keyword>
<dbReference type="EMBL" id="BGZK01001858">
    <property type="protein sequence ID" value="GBP87413.1"/>
    <property type="molecule type" value="Genomic_DNA"/>
</dbReference>
<protein>
    <submittedName>
        <fullName evidence="2">Uncharacterized protein</fullName>
    </submittedName>
</protein>
<keyword evidence="1" id="KW-0472">Membrane</keyword>
<evidence type="ECO:0000313" key="2">
    <source>
        <dbReference type="EMBL" id="GBP87413.1"/>
    </source>
</evidence>